<dbReference type="GeneID" id="98151300"/>
<keyword evidence="2" id="KW-1185">Reference proteome</keyword>
<sequence length="51" mass="5716">MRIGWVCIIFYSVVVPSCLSYSASVMAMFLELTPTPFDPPYSHSTSVSLRQ</sequence>
<name>A0ABR4LBA9_9EURO</name>
<gene>
    <name evidence="1" type="ORF">BJX68DRAFT_12216</name>
</gene>
<organism evidence="1 2">
    <name type="scientific">Aspergillus pseudodeflectus</name>
    <dbReference type="NCBI Taxonomy" id="176178"/>
    <lineage>
        <taxon>Eukaryota</taxon>
        <taxon>Fungi</taxon>
        <taxon>Dikarya</taxon>
        <taxon>Ascomycota</taxon>
        <taxon>Pezizomycotina</taxon>
        <taxon>Eurotiomycetes</taxon>
        <taxon>Eurotiomycetidae</taxon>
        <taxon>Eurotiales</taxon>
        <taxon>Aspergillaceae</taxon>
        <taxon>Aspergillus</taxon>
        <taxon>Aspergillus subgen. Nidulantes</taxon>
    </lineage>
</organism>
<proteinExistence type="predicted"/>
<comment type="caution">
    <text evidence="1">The sequence shown here is derived from an EMBL/GenBank/DDBJ whole genome shotgun (WGS) entry which is preliminary data.</text>
</comment>
<dbReference type="RefSeq" id="XP_070905908.1">
    <property type="nucleotide sequence ID" value="XM_071036136.1"/>
</dbReference>
<dbReference type="EMBL" id="JBFXLR010000001">
    <property type="protein sequence ID" value="KAL2861818.1"/>
    <property type="molecule type" value="Genomic_DNA"/>
</dbReference>
<dbReference type="Proteomes" id="UP001610444">
    <property type="component" value="Unassembled WGS sequence"/>
</dbReference>
<protein>
    <submittedName>
        <fullName evidence="1">Uncharacterized protein</fullName>
    </submittedName>
</protein>
<evidence type="ECO:0000313" key="1">
    <source>
        <dbReference type="EMBL" id="KAL2861818.1"/>
    </source>
</evidence>
<reference evidence="1 2" key="1">
    <citation type="submission" date="2024-07" db="EMBL/GenBank/DDBJ databases">
        <title>Section-level genome sequencing and comparative genomics of Aspergillus sections Usti and Cavernicolus.</title>
        <authorList>
            <consortium name="Lawrence Berkeley National Laboratory"/>
            <person name="Nybo J.L."/>
            <person name="Vesth T.C."/>
            <person name="Theobald S."/>
            <person name="Frisvad J.C."/>
            <person name="Larsen T.O."/>
            <person name="Kjaerboelling I."/>
            <person name="Rothschild-Mancinelli K."/>
            <person name="Lyhne E.K."/>
            <person name="Kogle M.E."/>
            <person name="Barry K."/>
            <person name="Clum A."/>
            <person name="Na H."/>
            <person name="Ledsgaard L."/>
            <person name="Lin J."/>
            <person name="Lipzen A."/>
            <person name="Kuo A."/>
            <person name="Riley R."/>
            <person name="Mondo S."/>
            <person name="LaButti K."/>
            <person name="Haridas S."/>
            <person name="Pangalinan J."/>
            <person name="Salamov A.A."/>
            <person name="Simmons B.A."/>
            <person name="Magnuson J.K."/>
            <person name="Chen J."/>
            <person name="Drula E."/>
            <person name="Henrissat B."/>
            <person name="Wiebenga A."/>
            <person name="Lubbers R.J."/>
            <person name="Gomes A.C."/>
            <person name="Macurrencykelacurrency M.R."/>
            <person name="Stajich J."/>
            <person name="Grigoriev I.V."/>
            <person name="Mortensen U.H."/>
            <person name="De vries R.P."/>
            <person name="Baker S.E."/>
            <person name="Andersen M.R."/>
        </authorList>
    </citation>
    <scope>NUCLEOTIDE SEQUENCE [LARGE SCALE GENOMIC DNA]</scope>
    <source>
        <strain evidence="1 2">CBS 756.74</strain>
    </source>
</reference>
<accession>A0ABR4LBA9</accession>
<evidence type="ECO:0000313" key="2">
    <source>
        <dbReference type="Proteomes" id="UP001610444"/>
    </source>
</evidence>